<proteinExistence type="predicted"/>
<evidence type="ECO:0000313" key="2">
    <source>
        <dbReference type="EMBL" id="MCZ0730611.1"/>
    </source>
</evidence>
<feature type="signal peptide" evidence="1">
    <location>
        <begin position="1"/>
        <end position="20"/>
    </location>
</feature>
<dbReference type="EMBL" id="JAPQYE010000011">
    <property type="protein sequence ID" value="MCZ0730611.1"/>
    <property type="molecule type" value="Genomic_DNA"/>
</dbReference>
<evidence type="ECO:0000256" key="1">
    <source>
        <dbReference type="SAM" id="SignalP"/>
    </source>
</evidence>
<feature type="chain" id="PRO_5046389544" evidence="1">
    <location>
        <begin position="21"/>
        <end position="76"/>
    </location>
</feature>
<reference evidence="2" key="1">
    <citation type="submission" date="2022-12" db="EMBL/GenBank/DDBJ databases">
        <title>Whole genome sequence of Mycolicibacterium iranicum strain SBH312.</title>
        <authorList>
            <person name="Jani J."/>
            <person name="Arifin Mustapha Z."/>
            <person name="Ahmed K."/>
            <person name="Kai Ling C."/>
        </authorList>
    </citation>
    <scope>NUCLEOTIDE SEQUENCE</scope>
    <source>
        <strain evidence="2">SBH312</strain>
    </source>
</reference>
<gene>
    <name evidence="2" type="ORF">OY187_21405</name>
</gene>
<name>A0ABT4HK93_MYCIR</name>
<evidence type="ECO:0000313" key="3">
    <source>
        <dbReference type="Proteomes" id="UP001084650"/>
    </source>
</evidence>
<keyword evidence="3" id="KW-1185">Reference proteome</keyword>
<sequence>MKTWPAAAVVIVLASVAAVAAVGLRRDPSPKNSFRVAADALPPVVIDRLRHPCAPTYMVSWDRVGRVALWRPVERR</sequence>
<organism evidence="2 3">
    <name type="scientific">Mycolicibacterium iranicum</name>
    <name type="common">Mycobacterium iranicum</name>
    <dbReference type="NCBI Taxonomy" id="912594"/>
    <lineage>
        <taxon>Bacteria</taxon>
        <taxon>Bacillati</taxon>
        <taxon>Actinomycetota</taxon>
        <taxon>Actinomycetes</taxon>
        <taxon>Mycobacteriales</taxon>
        <taxon>Mycobacteriaceae</taxon>
        <taxon>Mycolicibacterium</taxon>
    </lineage>
</organism>
<dbReference type="RefSeq" id="WP_268787137.1">
    <property type="nucleotide sequence ID" value="NZ_JAPQYE010000011.1"/>
</dbReference>
<comment type="caution">
    <text evidence="2">The sequence shown here is derived from an EMBL/GenBank/DDBJ whole genome shotgun (WGS) entry which is preliminary data.</text>
</comment>
<keyword evidence="1" id="KW-0732">Signal</keyword>
<dbReference type="Proteomes" id="UP001084650">
    <property type="component" value="Unassembled WGS sequence"/>
</dbReference>
<protein>
    <submittedName>
        <fullName evidence="2">Uncharacterized protein</fullName>
    </submittedName>
</protein>
<accession>A0ABT4HK93</accession>